<evidence type="ECO:0000313" key="14">
    <source>
        <dbReference type="EMBL" id="SOC13395.1"/>
    </source>
</evidence>
<feature type="transmembrane region" description="Helical" evidence="12">
    <location>
        <begin position="52"/>
        <end position="71"/>
    </location>
</feature>
<evidence type="ECO:0000256" key="8">
    <source>
        <dbReference type="ARBA" id="ARBA00022989"/>
    </source>
</evidence>
<keyword evidence="5" id="KW-0479">Metal-binding</keyword>
<keyword evidence="10 12" id="KW-0472">Membrane</keyword>
<evidence type="ECO:0000256" key="12">
    <source>
        <dbReference type="SAM" id="Phobius"/>
    </source>
</evidence>
<keyword evidence="15" id="KW-1185">Reference proteome</keyword>
<proteinExistence type="inferred from homology"/>
<dbReference type="STRING" id="538381.GCA_001696535_03699"/>
<sequence>MTPHGIGPAITIDPQVRARYRRRNRLHTLALAAGAVLLLSLTAWTLAGPQGVLWAAIGGSLSVMLAARYSSALVLQLYGAREVTPAAFPEAHMIVRLLAERAGLPRMPKLYLVQSRMVNAFSTGTREDSAICITEGLLARLTPREFVGVMAHELAHVAHGDIHVMAMADVVARMTGIMSVFGLILMLISLPEALAGGAAVPWGAVLLLLVAPTIGTAVQLALSRTREFEADLGAASLTGDPEGLAGALMKLERIQGRMWEAALPQGARIPDPSVLRTHPQTDERVRRLRELRASPERWLDTASMPHVAGRSPVPDAGAPRRRLTRFGTWY</sequence>
<dbReference type="Gene3D" id="3.30.2010.10">
    <property type="entry name" value="Metalloproteases ('zincins'), catalytic domain"/>
    <property type="match status" value="1"/>
</dbReference>
<organism evidence="14 15">
    <name type="scientific">Stappia indica</name>
    <dbReference type="NCBI Taxonomy" id="538381"/>
    <lineage>
        <taxon>Bacteria</taxon>
        <taxon>Pseudomonadati</taxon>
        <taxon>Pseudomonadota</taxon>
        <taxon>Alphaproteobacteria</taxon>
        <taxon>Hyphomicrobiales</taxon>
        <taxon>Stappiaceae</taxon>
        <taxon>Stappia</taxon>
    </lineage>
</organism>
<keyword evidence="14" id="KW-0346">Stress response</keyword>
<evidence type="ECO:0000256" key="10">
    <source>
        <dbReference type="ARBA" id="ARBA00023136"/>
    </source>
</evidence>
<dbReference type="CDD" id="cd07339">
    <property type="entry name" value="M48B_HtpX_like"/>
    <property type="match status" value="1"/>
</dbReference>
<evidence type="ECO:0000256" key="2">
    <source>
        <dbReference type="ARBA" id="ARBA00022475"/>
    </source>
</evidence>
<comment type="subcellular location">
    <subcellularLocation>
        <location evidence="1">Cell membrane</location>
        <topology evidence="1">Multi-pass membrane protein</topology>
    </subcellularLocation>
</comment>
<dbReference type="GO" id="GO:0046872">
    <property type="term" value="F:metal ion binding"/>
    <property type="evidence" value="ECO:0007669"/>
    <property type="project" value="UniProtKB-KW"/>
</dbReference>
<keyword evidence="9 11" id="KW-0482">Metalloprotease</keyword>
<evidence type="ECO:0000256" key="4">
    <source>
        <dbReference type="ARBA" id="ARBA00022692"/>
    </source>
</evidence>
<evidence type="ECO:0000256" key="3">
    <source>
        <dbReference type="ARBA" id="ARBA00022670"/>
    </source>
</evidence>
<keyword evidence="4 12" id="KW-0812">Transmembrane</keyword>
<reference evidence="14 15" key="1">
    <citation type="submission" date="2017-08" db="EMBL/GenBank/DDBJ databases">
        <authorList>
            <person name="de Groot N.N."/>
        </authorList>
    </citation>
    <scope>NUCLEOTIDE SEQUENCE [LARGE SCALE GENOMIC DNA]</scope>
    <source>
        <strain evidence="14 15">USBA 352</strain>
    </source>
</reference>
<evidence type="ECO:0000256" key="6">
    <source>
        <dbReference type="ARBA" id="ARBA00022801"/>
    </source>
</evidence>
<dbReference type="PANTHER" id="PTHR43221:SF1">
    <property type="entry name" value="PROTEASE HTPX"/>
    <property type="match status" value="1"/>
</dbReference>
<dbReference type="GO" id="GO:0006508">
    <property type="term" value="P:proteolysis"/>
    <property type="evidence" value="ECO:0007669"/>
    <property type="project" value="UniProtKB-KW"/>
</dbReference>
<dbReference type="InterPro" id="IPR001915">
    <property type="entry name" value="Peptidase_M48"/>
</dbReference>
<keyword evidence="3 11" id="KW-0645">Protease</keyword>
<evidence type="ECO:0000256" key="5">
    <source>
        <dbReference type="ARBA" id="ARBA00022723"/>
    </source>
</evidence>
<dbReference type="OrthoDB" id="15218at2"/>
<feature type="domain" description="Peptidase M48" evidence="13">
    <location>
        <begin position="87"/>
        <end position="291"/>
    </location>
</feature>
<evidence type="ECO:0000313" key="15">
    <source>
        <dbReference type="Proteomes" id="UP000219331"/>
    </source>
</evidence>
<dbReference type="InterPro" id="IPR050083">
    <property type="entry name" value="HtpX_protease"/>
</dbReference>
<name>A0A285SYC5_9HYPH</name>
<dbReference type="EMBL" id="OBML01000007">
    <property type="protein sequence ID" value="SOC13395.1"/>
    <property type="molecule type" value="Genomic_DNA"/>
</dbReference>
<keyword evidence="6 11" id="KW-0378">Hydrolase</keyword>
<dbReference type="PANTHER" id="PTHR43221">
    <property type="entry name" value="PROTEASE HTPX"/>
    <property type="match status" value="1"/>
</dbReference>
<evidence type="ECO:0000259" key="13">
    <source>
        <dbReference type="Pfam" id="PF01435"/>
    </source>
</evidence>
<comment type="cofactor">
    <cofactor evidence="11">
        <name>Zn(2+)</name>
        <dbReference type="ChEBI" id="CHEBI:29105"/>
    </cofactor>
    <text evidence="11">Binds 1 zinc ion per subunit.</text>
</comment>
<dbReference type="Pfam" id="PF01435">
    <property type="entry name" value="Peptidase_M48"/>
    <property type="match status" value="1"/>
</dbReference>
<accession>A0A285SYC5</accession>
<dbReference type="AlphaFoldDB" id="A0A285SYC5"/>
<comment type="similarity">
    <text evidence="11">Belongs to the peptidase M48 family.</text>
</comment>
<evidence type="ECO:0000256" key="1">
    <source>
        <dbReference type="ARBA" id="ARBA00004651"/>
    </source>
</evidence>
<dbReference type="GO" id="GO:0004222">
    <property type="term" value="F:metalloendopeptidase activity"/>
    <property type="evidence" value="ECO:0007669"/>
    <property type="project" value="InterPro"/>
</dbReference>
<gene>
    <name evidence="14" type="ORF">SAMN05421512_107157</name>
</gene>
<evidence type="ECO:0000256" key="7">
    <source>
        <dbReference type="ARBA" id="ARBA00022833"/>
    </source>
</evidence>
<protein>
    <submittedName>
        <fullName evidence="14">Heat shock protein HtpX</fullName>
    </submittedName>
</protein>
<evidence type="ECO:0000256" key="9">
    <source>
        <dbReference type="ARBA" id="ARBA00023049"/>
    </source>
</evidence>
<keyword evidence="2" id="KW-1003">Cell membrane</keyword>
<keyword evidence="7 11" id="KW-0862">Zinc</keyword>
<dbReference type="Proteomes" id="UP000219331">
    <property type="component" value="Unassembled WGS sequence"/>
</dbReference>
<keyword evidence="8 12" id="KW-1133">Transmembrane helix</keyword>
<feature type="transmembrane region" description="Helical" evidence="12">
    <location>
        <begin position="26"/>
        <end position="46"/>
    </location>
</feature>
<feature type="transmembrane region" description="Helical" evidence="12">
    <location>
        <begin position="170"/>
        <end position="190"/>
    </location>
</feature>
<dbReference type="GO" id="GO:0005886">
    <property type="term" value="C:plasma membrane"/>
    <property type="evidence" value="ECO:0007669"/>
    <property type="project" value="UniProtKB-SubCell"/>
</dbReference>
<dbReference type="RefSeq" id="WP_097175352.1">
    <property type="nucleotide sequence ID" value="NZ_OBML01000007.1"/>
</dbReference>
<feature type="transmembrane region" description="Helical" evidence="12">
    <location>
        <begin position="202"/>
        <end position="222"/>
    </location>
</feature>
<evidence type="ECO:0000256" key="11">
    <source>
        <dbReference type="RuleBase" id="RU003983"/>
    </source>
</evidence>